<accession>A0ABU7MQ45</accession>
<dbReference type="PRINTS" id="PR00725">
    <property type="entry name" value="DADACBPTASE1"/>
</dbReference>
<gene>
    <name evidence="11" type="ORF">V1Y59_04950</name>
</gene>
<feature type="domain" description="Peptidase S11 D-alanyl-D-alanine carboxypeptidase A N-terminal" evidence="10">
    <location>
        <begin position="81"/>
        <end position="311"/>
    </location>
</feature>
<comment type="caution">
    <text evidence="11">The sequence shown here is derived from an EMBL/GenBank/DDBJ whole genome shotgun (WGS) entry which is preliminary data.</text>
</comment>
<evidence type="ECO:0000256" key="3">
    <source>
        <dbReference type="ARBA" id="ARBA00022801"/>
    </source>
</evidence>
<dbReference type="GO" id="GO:0004180">
    <property type="term" value="F:carboxypeptidase activity"/>
    <property type="evidence" value="ECO:0007669"/>
    <property type="project" value="UniProtKB-KW"/>
</dbReference>
<proteinExistence type="inferred from homology"/>
<keyword evidence="9" id="KW-1133">Transmembrane helix</keyword>
<dbReference type="Pfam" id="PF00768">
    <property type="entry name" value="Peptidase_S11"/>
    <property type="match status" value="1"/>
</dbReference>
<keyword evidence="5" id="KW-0573">Peptidoglycan synthesis</keyword>
<evidence type="ECO:0000256" key="6">
    <source>
        <dbReference type="ARBA" id="ARBA00023316"/>
    </source>
</evidence>
<organism evidence="11 12">
    <name type="scientific">Gordonia prachuapensis</name>
    <dbReference type="NCBI Taxonomy" id="3115651"/>
    <lineage>
        <taxon>Bacteria</taxon>
        <taxon>Bacillati</taxon>
        <taxon>Actinomycetota</taxon>
        <taxon>Actinomycetes</taxon>
        <taxon>Mycobacteriales</taxon>
        <taxon>Gordoniaceae</taxon>
        <taxon>Gordonia</taxon>
    </lineage>
</organism>
<feature type="transmembrane region" description="Helical" evidence="9">
    <location>
        <begin position="388"/>
        <end position="409"/>
    </location>
</feature>
<evidence type="ECO:0000256" key="4">
    <source>
        <dbReference type="ARBA" id="ARBA00022960"/>
    </source>
</evidence>
<keyword evidence="3 11" id="KW-0378">Hydrolase</keyword>
<keyword evidence="12" id="KW-1185">Reference proteome</keyword>
<keyword evidence="11" id="KW-0121">Carboxypeptidase</keyword>
<keyword evidence="9" id="KW-0812">Transmembrane</keyword>
<comment type="similarity">
    <text evidence="1 7">Belongs to the peptidase S11 family.</text>
</comment>
<name>A0ABU7MQ45_9ACTN</name>
<evidence type="ECO:0000256" key="9">
    <source>
        <dbReference type="SAM" id="Phobius"/>
    </source>
</evidence>
<evidence type="ECO:0000259" key="10">
    <source>
        <dbReference type="Pfam" id="PF00768"/>
    </source>
</evidence>
<keyword evidence="6" id="KW-0961">Cell wall biogenesis/degradation</keyword>
<dbReference type="PANTHER" id="PTHR21581:SF33">
    <property type="entry name" value="D-ALANYL-D-ALANINE CARBOXYPEPTIDASE DACB"/>
    <property type="match status" value="1"/>
</dbReference>
<reference evidence="11 12" key="1">
    <citation type="submission" date="2024-01" db="EMBL/GenBank/DDBJ databases">
        <title>Draft genome sequence of Gordonia sp. PKS22-38.</title>
        <authorList>
            <person name="Suphannarot A."/>
            <person name="Mingma R."/>
        </authorList>
    </citation>
    <scope>NUCLEOTIDE SEQUENCE [LARGE SCALE GENOMIC DNA]</scope>
    <source>
        <strain evidence="11 12">PKS22-38</strain>
    </source>
</reference>
<dbReference type="InterPro" id="IPR012338">
    <property type="entry name" value="Beta-lactam/transpept-like"/>
</dbReference>
<keyword evidence="4" id="KW-0133">Cell shape</keyword>
<dbReference type="Gene3D" id="3.40.710.10">
    <property type="entry name" value="DD-peptidase/beta-lactamase superfamily"/>
    <property type="match status" value="1"/>
</dbReference>
<feature type="region of interest" description="Disordered" evidence="8">
    <location>
        <begin position="1"/>
        <end position="51"/>
    </location>
</feature>
<dbReference type="PANTHER" id="PTHR21581">
    <property type="entry name" value="D-ALANYL-D-ALANINE CARBOXYPEPTIDASE"/>
    <property type="match status" value="1"/>
</dbReference>
<dbReference type="Proteomes" id="UP001335729">
    <property type="component" value="Unassembled WGS sequence"/>
</dbReference>
<evidence type="ECO:0000256" key="2">
    <source>
        <dbReference type="ARBA" id="ARBA00022729"/>
    </source>
</evidence>
<evidence type="ECO:0000256" key="7">
    <source>
        <dbReference type="RuleBase" id="RU004016"/>
    </source>
</evidence>
<evidence type="ECO:0000313" key="12">
    <source>
        <dbReference type="Proteomes" id="UP001335729"/>
    </source>
</evidence>
<sequence length="412" mass="43318">MTLGPAPFCSPATAAPVPPTTTPVTDHCPHRIDTPPPVDESEVVAPGDPTPTPLAVPETPVGGEQLAACGVVADPAVGPIPPALTSAGWLVADLDTGEVIAAKDPHGRYRPASTIKVLLALVALDELDLDTVITPTAEEWSTEGDSCGMGPGGRYTNRDLLTGLVMVSGNDCANALARQLGGVDTALDKMNERAHALGALDTRAASPSGLDAPGMSSSPYDLALIFREAMHDSTFRSMIGMREYRFPGYPRRPDVPGDTDHPAYQMHTSNQLLLEGYPGMIGGKTGYTDDARKTYVGVTERSGRQIMVVEMFGLTVGTNSYWDQTKALFDYGFRAPEGVTVGDLVTPPQAAAEASATTTVVPSPTAAPRTVTATGTGTDEPTRWSVRLLIGLVAALVSVLLLLVAMRLFSRR</sequence>
<keyword evidence="11" id="KW-0645">Protease</keyword>
<dbReference type="SUPFAM" id="SSF56601">
    <property type="entry name" value="beta-lactamase/transpeptidase-like"/>
    <property type="match status" value="1"/>
</dbReference>
<dbReference type="InterPro" id="IPR018044">
    <property type="entry name" value="Peptidase_S11"/>
</dbReference>
<dbReference type="EC" id="3.4.-.-" evidence="11"/>
<evidence type="ECO:0000313" key="11">
    <source>
        <dbReference type="EMBL" id="MEE4022420.1"/>
    </source>
</evidence>
<evidence type="ECO:0000256" key="8">
    <source>
        <dbReference type="SAM" id="MobiDB-lite"/>
    </source>
</evidence>
<keyword evidence="9" id="KW-0472">Membrane</keyword>
<evidence type="ECO:0000256" key="1">
    <source>
        <dbReference type="ARBA" id="ARBA00007164"/>
    </source>
</evidence>
<protein>
    <submittedName>
        <fullName evidence="11">D-alanyl-D-alanine carboxypeptidase family protein</fullName>
        <ecNumber evidence="11">3.4.-.-</ecNumber>
    </submittedName>
</protein>
<evidence type="ECO:0000256" key="5">
    <source>
        <dbReference type="ARBA" id="ARBA00022984"/>
    </source>
</evidence>
<dbReference type="EMBL" id="JAZDUE010000003">
    <property type="protein sequence ID" value="MEE4022420.1"/>
    <property type="molecule type" value="Genomic_DNA"/>
</dbReference>
<keyword evidence="2" id="KW-0732">Signal</keyword>
<dbReference type="InterPro" id="IPR001967">
    <property type="entry name" value="Peptidase_S11_N"/>
</dbReference>